<keyword evidence="5" id="KW-1185">Reference proteome</keyword>
<dbReference type="PANTHER" id="PTHR31149">
    <property type="entry name" value="EXPRESSED PROTEIN"/>
    <property type="match status" value="1"/>
</dbReference>
<dbReference type="InterPro" id="IPR056284">
    <property type="entry name" value="AIR9-like_A9"/>
</dbReference>
<evidence type="ECO:0000259" key="2">
    <source>
        <dbReference type="Pfam" id="PF23080"/>
    </source>
</evidence>
<evidence type="ECO:0000313" key="4">
    <source>
        <dbReference type="EMBL" id="OIT03824.1"/>
    </source>
</evidence>
<organism evidence="4 5">
    <name type="scientific">Nicotiana attenuata</name>
    <name type="common">Coyote tobacco</name>
    <dbReference type="NCBI Taxonomy" id="49451"/>
    <lineage>
        <taxon>Eukaryota</taxon>
        <taxon>Viridiplantae</taxon>
        <taxon>Streptophyta</taxon>
        <taxon>Embryophyta</taxon>
        <taxon>Tracheophyta</taxon>
        <taxon>Spermatophyta</taxon>
        <taxon>Magnoliopsida</taxon>
        <taxon>eudicotyledons</taxon>
        <taxon>Gunneridae</taxon>
        <taxon>Pentapetalae</taxon>
        <taxon>asterids</taxon>
        <taxon>lamiids</taxon>
        <taxon>Solanales</taxon>
        <taxon>Solanaceae</taxon>
        <taxon>Nicotianoideae</taxon>
        <taxon>Nicotianeae</taxon>
        <taxon>Nicotiana</taxon>
    </lineage>
</organism>
<dbReference type="OMA" id="KACNDRI"/>
<feature type="compositionally biased region" description="Polar residues" evidence="1">
    <location>
        <begin position="207"/>
        <end position="222"/>
    </location>
</feature>
<evidence type="ECO:0000256" key="1">
    <source>
        <dbReference type="SAM" id="MobiDB-lite"/>
    </source>
</evidence>
<dbReference type="Proteomes" id="UP000187609">
    <property type="component" value="Unassembled WGS sequence"/>
</dbReference>
<dbReference type="Pfam" id="PF23197">
    <property type="entry name" value="IG_AIR9"/>
    <property type="match status" value="1"/>
</dbReference>
<feature type="compositionally biased region" description="Basic and acidic residues" evidence="1">
    <location>
        <begin position="306"/>
        <end position="316"/>
    </location>
</feature>
<dbReference type="KEGG" id="nau:109225840"/>
<dbReference type="SMR" id="A0A1J6ITF2"/>
<dbReference type="EMBL" id="MJEQ01037187">
    <property type="protein sequence ID" value="OIT03824.1"/>
    <property type="molecule type" value="Genomic_DNA"/>
</dbReference>
<dbReference type="Pfam" id="PF23080">
    <property type="entry name" value="DUF7046"/>
    <property type="match status" value="1"/>
</dbReference>
<feature type="region of interest" description="Disordered" evidence="1">
    <location>
        <begin position="306"/>
        <end position="333"/>
    </location>
</feature>
<name>A0A1J6ITF2_NICAT</name>
<gene>
    <name evidence="4" type="ORF">A4A49_01226</name>
</gene>
<protein>
    <submittedName>
        <fullName evidence="4">Uncharacterized protein</fullName>
    </submittedName>
</protein>
<proteinExistence type="predicted"/>
<reference evidence="4" key="1">
    <citation type="submission" date="2016-11" db="EMBL/GenBank/DDBJ databases">
        <title>The genome of Nicotiana attenuata.</title>
        <authorList>
            <person name="Xu S."/>
            <person name="Brockmoeller T."/>
            <person name="Gaquerel E."/>
            <person name="Navarro A."/>
            <person name="Kuhl H."/>
            <person name="Gase K."/>
            <person name="Ling Z."/>
            <person name="Zhou W."/>
            <person name="Kreitzer C."/>
            <person name="Stanke M."/>
            <person name="Tang H."/>
            <person name="Lyons E."/>
            <person name="Pandey P."/>
            <person name="Pandey S.P."/>
            <person name="Timmermann B."/>
            <person name="Baldwin I.T."/>
        </authorList>
    </citation>
    <scope>NUCLEOTIDE SEQUENCE [LARGE SCALE GENOMIC DNA]</scope>
    <source>
        <strain evidence="4">UT</strain>
    </source>
</reference>
<dbReference type="AlphaFoldDB" id="A0A1J6ITF2"/>
<evidence type="ECO:0000259" key="3">
    <source>
        <dbReference type="Pfam" id="PF23197"/>
    </source>
</evidence>
<accession>A0A1J6ITF2</accession>
<comment type="caution">
    <text evidence="4">The sequence shown here is derived from an EMBL/GenBank/DDBJ whole genome shotgun (WGS) entry which is preliminary data.</text>
</comment>
<feature type="domain" description="DUF7046" evidence="2">
    <location>
        <begin position="459"/>
        <end position="547"/>
    </location>
</feature>
<dbReference type="InterPro" id="IPR055474">
    <property type="entry name" value="DUF7046"/>
</dbReference>
<dbReference type="Gene3D" id="2.60.40.2700">
    <property type="match status" value="1"/>
</dbReference>
<dbReference type="PANTHER" id="PTHR31149:SF7">
    <property type="entry name" value="EXPRESSED PROTEIN"/>
    <property type="match status" value="1"/>
</dbReference>
<sequence>MFPTNSSINGQKDVRVQGQSSNLASSFRHDFGMSSLPKNLMGNDTISDSQDHEAMELYSRAKAKQEEILYLREQIALASVRESQLLNEKYGLEKKFSELRMALDEKQSEAIMSASNELARRKGDLEENLRLVNELKDTENDRYIFMSSMLGLLAEYGIFPRVANASSLTNNVKHLHDQLEMKIRTSHAKIAQLNSMVTHHARGGSFDTESPHSSSINNQLPSGSMGMPEYPSFKQYIDGKHNEAVDTRSRDVQASLHLRAESLRLNHEMHQQANSGSHLEISSNTDRDVPFPSKDNLFDRNGVNERFEESTDENRHNPPMGNEMGGSISSEGESPGIENFQIIGEAKPGCRIFGCGFPVRGTSLCMFQWVRHYPDGTRQYIEGATNPEYVVTADDIDKLIAVECIPMDDQGHQGELVRLFANDQNKITCDPDMQSEIDTHISEGQATFNVLMLVESSENWEPAIIFLRRSSFQVKVHRTQAVVIAEKFSKELSIKIPSGLSTQFVITCSDGSSHPFSTNNDIRMRDTLVLTMRIFQSKALDEKRKGKI</sequence>
<feature type="region of interest" description="Disordered" evidence="1">
    <location>
        <begin position="201"/>
        <end position="225"/>
    </location>
</feature>
<dbReference type="OrthoDB" id="1890867at2759"/>
<feature type="compositionally biased region" description="Low complexity" evidence="1">
    <location>
        <begin position="320"/>
        <end position="333"/>
    </location>
</feature>
<dbReference type="GO" id="GO:0005886">
    <property type="term" value="C:plasma membrane"/>
    <property type="evidence" value="ECO:0007669"/>
    <property type="project" value="TreeGrafter"/>
</dbReference>
<evidence type="ECO:0000313" key="5">
    <source>
        <dbReference type="Proteomes" id="UP000187609"/>
    </source>
</evidence>
<dbReference type="Gramene" id="OIT03824">
    <property type="protein sequence ID" value="OIT03824"/>
    <property type="gene ID" value="A4A49_01226"/>
</dbReference>
<feature type="domain" description="AIR9-like A9" evidence="3">
    <location>
        <begin position="339"/>
        <end position="417"/>
    </location>
</feature>